<dbReference type="EMBL" id="QYUN01000002">
    <property type="protein sequence ID" value="RJG04688.1"/>
    <property type="molecule type" value="Genomic_DNA"/>
</dbReference>
<evidence type="ECO:0000259" key="2">
    <source>
        <dbReference type="Pfam" id="PF00487"/>
    </source>
</evidence>
<evidence type="ECO:0000313" key="3">
    <source>
        <dbReference type="EMBL" id="RJG04688.1"/>
    </source>
</evidence>
<sequence length="322" mass="36845">MHPNPSPTRHAHARISLERDLLKQLAEPVPARLLLQTLFEWTCIVLLIAAACHFSNIAITLACMLLIATRQHALLALMHEFSHYQFSRRLAWLNDLIGDVLTAFPFFITIHGFRRNHMPHHRHVSTEQDPNWMSSLRKERYRFPKSRTRFFLEMLKHCVGVHTLDDLKGYTLDAGMALDLPRATRIARLVFALALAGLASWFGLWWTLLLYWIVPLATFLMAILYIRDVGEHFGMPAAGFAGSRTVRAGWLERILICQNGVNFHAEHHLFPSVPFFRLAQLHEALIENDEYRRNAVVTQGYLTGLIDEVTGAPDTAGKLRRA</sequence>
<dbReference type="Pfam" id="PF00487">
    <property type="entry name" value="FA_desaturase"/>
    <property type="match status" value="1"/>
</dbReference>
<accession>A0A418WWR9</accession>
<dbReference type="InterPro" id="IPR012171">
    <property type="entry name" value="Fatty_acid_desaturase"/>
</dbReference>
<dbReference type="PANTHER" id="PTHR19353:SF19">
    <property type="entry name" value="DELTA(5) FATTY ACID DESATURASE C-RELATED"/>
    <property type="match status" value="1"/>
</dbReference>
<dbReference type="RefSeq" id="WP_119735745.1">
    <property type="nucleotide sequence ID" value="NZ_QYUN01000002.1"/>
</dbReference>
<feature type="transmembrane region" description="Helical" evidence="1">
    <location>
        <begin position="186"/>
        <end position="203"/>
    </location>
</feature>
<gene>
    <name evidence="3" type="ORF">D3870_00425</name>
</gene>
<comment type="caution">
    <text evidence="3">The sequence shown here is derived from an EMBL/GenBank/DDBJ whole genome shotgun (WGS) entry which is preliminary data.</text>
</comment>
<reference evidence="3 4" key="1">
    <citation type="submission" date="2018-09" db="EMBL/GenBank/DDBJ databases">
        <authorList>
            <person name="Zhu H."/>
        </authorList>
    </citation>
    <scope>NUCLEOTIDE SEQUENCE [LARGE SCALE GENOMIC DNA]</scope>
    <source>
        <strain evidence="3 4">K2R10-39</strain>
    </source>
</reference>
<feature type="domain" description="Fatty acid desaturase" evidence="2">
    <location>
        <begin position="58"/>
        <end position="292"/>
    </location>
</feature>
<feature type="transmembrane region" description="Helical" evidence="1">
    <location>
        <begin position="209"/>
        <end position="226"/>
    </location>
</feature>
<feature type="transmembrane region" description="Helical" evidence="1">
    <location>
        <begin position="41"/>
        <end position="69"/>
    </location>
</feature>
<organism evidence="3 4">
    <name type="scientific">Noviherbaspirillum cavernae</name>
    <dbReference type="NCBI Taxonomy" id="2320862"/>
    <lineage>
        <taxon>Bacteria</taxon>
        <taxon>Pseudomonadati</taxon>
        <taxon>Pseudomonadota</taxon>
        <taxon>Betaproteobacteria</taxon>
        <taxon>Burkholderiales</taxon>
        <taxon>Oxalobacteraceae</taxon>
        <taxon>Noviherbaspirillum</taxon>
    </lineage>
</organism>
<dbReference type="CDD" id="cd03510">
    <property type="entry name" value="Rhizobitoxine-FADS-like"/>
    <property type="match status" value="1"/>
</dbReference>
<dbReference type="GO" id="GO:0016020">
    <property type="term" value="C:membrane"/>
    <property type="evidence" value="ECO:0007669"/>
    <property type="project" value="TreeGrafter"/>
</dbReference>
<dbReference type="OrthoDB" id="9800167at2"/>
<name>A0A418WWR9_9BURK</name>
<evidence type="ECO:0000313" key="4">
    <source>
        <dbReference type="Proteomes" id="UP000285190"/>
    </source>
</evidence>
<dbReference type="Proteomes" id="UP000285190">
    <property type="component" value="Unassembled WGS sequence"/>
</dbReference>
<keyword evidence="4" id="KW-1185">Reference proteome</keyword>
<dbReference type="AlphaFoldDB" id="A0A418WWR9"/>
<dbReference type="PANTHER" id="PTHR19353">
    <property type="entry name" value="FATTY ACID DESATURASE 2"/>
    <property type="match status" value="1"/>
</dbReference>
<dbReference type="GO" id="GO:0016717">
    <property type="term" value="F:oxidoreductase activity, acting on paired donors, with oxidation of a pair of donors resulting in the reduction of molecular oxygen to two molecules of water"/>
    <property type="evidence" value="ECO:0007669"/>
    <property type="project" value="TreeGrafter"/>
</dbReference>
<protein>
    <recommendedName>
        <fullName evidence="2">Fatty acid desaturase domain-containing protein</fullName>
    </recommendedName>
</protein>
<evidence type="ECO:0000256" key="1">
    <source>
        <dbReference type="SAM" id="Phobius"/>
    </source>
</evidence>
<dbReference type="GO" id="GO:0008610">
    <property type="term" value="P:lipid biosynthetic process"/>
    <property type="evidence" value="ECO:0007669"/>
    <property type="project" value="UniProtKB-ARBA"/>
</dbReference>
<dbReference type="InterPro" id="IPR005804">
    <property type="entry name" value="FA_desaturase_dom"/>
</dbReference>
<proteinExistence type="predicted"/>
<keyword evidence="1" id="KW-0812">Transmembrane</keyword>
<keyword evidence="1" id="KW-1133">Transmembrane helix</keyword>
<keyword evidence="1" id="KW-0472">Membrane</keyword>
<feature type="transmembrane region" description="Helical" evidence="1">
    <location>
        <begin position="89"/>
        <end position="113"/>
    </location>
</feature>